<feature type="transmembrane region" description="Helical" evidence="5">
    <location>
        <begin position="42"/>
        <end position="60"/>
    </location>
</feature>
<comment type="caution">
    <text evidence="6">The sequence shown here is derived from an EMBL/GenBank/DDBJ whole genome shotgun (WGS) entry which is preliminary data.</text>
</comment>
<dbReference type="AlphaFoldDB" id="A0A9D2NCC7"/>
<reference evidence="6" key="2">
    <citation type="submission" date="2021-04" db="EMBL/GenBank/DDBJ databases">
        <authorList>
            <person name="Gilroy R."/>
        </authorList>
    </citation>
    <scope>NUCLEOTIDE SEQUENCE</scope>
    <source>
        <strain evidence="6">USAMLcec2-132</strain>
    </source>
</reference>
<dbReference type="Pfam" id="PF06541">
    <property type="entry name" value="ABC_trans_CmpB"/>
    <property type="match status" value="1"/>
</dbReference>
<name>A0A9D2NCC7_9FIRM</name>
<evidence type="ECO:0000256" key="1">
    <source>
        <dbReference type="ARBA" id="ARBA00004141"/>
    </source>
</evidence>
<gene>
    <name evidence="6" type="ORF">H9761_01985</name>
</gene>
<keyword evidence="4 5" id="KW-0472">Membrane</keyword>
<dbReference type="EMBL" id="DWWS01000013">
    <property type="protein sequence ID" value="HJC22458.1"/>
    <property type="molecule type" value="Genomic_DNA"/>
</dbReference>
<keyword evidence="3 5" id="KW-1133">Transmembrane helix</keyword>
<evidence type="ECO:0000256" key="4">
    <source>
        <dbReference type="ARBA" id="ARBA00023136"/>
    </source>
</evidence>
<organism evidence="6 7">
    <name type="scientific">Candidatus Eisenbergiella merdavium</name>
    <dbReference type="NCBI Taxonomy" id="2838551"/>
    <lineage>
        <taxon>Bacteria</taxon>
        <taxon>Bacillati</taxon>
        <taxon>Bacillota</taxon>
        <taxon>Clostridia</taxon>
        <taxon>Lachnospirales</taxon>
        <taxon>Lachnospiraceae</taxon>
        <taxon>Eisenbergiella</taxon>
    </lineage>
</organism>
<proteinExistence type="predicted"/>
<dbReference type="InterPro" id="IPR010540">
    <property type="entry name" value="CmpB_TMEM229"/>
</dbReference>
<evidence type="ECO:0000256" key="2">
    <source>
        <dbReference type="ARBA" id="ARBA00022692"/>
    </source>
</evidence>
<protein>
    <submittedName>
        <fullName evidence="6">ABC transporter permease</fullName>
    </submittedName>
</protein>
<dbReference type="PANTHER" id="PTHR31746">
    <property type="entry name" value="TRANSMEMBRANE PROTEIN 229 FAMILY MEMBER"/>
    <property type="match status" value="1"/>
</dbReference>
<comment type="subcellular location">
    <subcellularLocation>
        <location evidence="1">Membrane</location>
        <topology evidence="1">Multi-pass membrane protein</topology>
    </subcellularLocation>
</comment>
<evidence type="ECO:0000313" key="7">
    <source>
        <dbReference type="Proteomes" id="UP000823891"/>
    </source>
</evidence>
<keyword evidence="2 5" id="KW-0812">Transmembrane</keyword>
<sequence>MRNLLKLFQNFIKCGILGWCLEISFTALQSLRRRDLTLKGTTSLWMFPIYGAGCLLAPFFRLFGRLHWAARGGIYALLIFSAEYLSGRLLWKKGLCPWDYEKARWNIGRVIRLDYLPCWAATGLLMERATRDA</sequence>
<accession>A0A9D2NCC7</accession>
<reference evidence="6" key="1">
    <citation type="journal article" date="2021" name="PeerJ">
        <title>Extensive microbial diversity within the chicken gut microbiome revealed by metagenomics and culture.</title>
        <authorList>
            <person name="Gilroy R."/>
            <person name="Ravi A."/>
            <person name="Getino M."/>
            <person name="Pursley I."/>
            <person name="Horton D.L."/>
            <person name="Alikhan N.F."/>
            <person name="Baker D."/>
            <person name="Gharbi K."/>
            <person name="Hall N."/>
            <person name="Watson M."/>
            <person name="Adriaenssens E.M."/>
            <person name="Foster-Nyarko E."/>
            <person name="Jarju S."/>
            <person name="Secka A."/>
            <person name="Antonio M."/>
            <person name="Oren A."/>
            <person name="Chaudhuri R.R."/>
            <person name="La Ragione R."/>
            <person name="Hildebrand F."/>
            <person name="Pallen M.J."/>
        </authorList>
    </citation>
    <scope>NUCLEOTIDE SEQUENCE</scope>
    <source>
        <strain evidence="6">USAMLcec2-132</strain>
    </source>
</reference>
<dbReference type="Proteomes" id="UP000823891">
    <property type="component" value="Unassembled WGS sequence"/>
</dbReference>
<evidence type="ECO:0000313" key="6">
    <source>
        <dbReference type="EMBL" id="HJC22458.1"/>
    </source>
</evidence>
<evidence type="ECO:0000256" key="3">
    <source>
        <dbReference type="ARBA" id="ARBA00022989"/>
    </source>
</evidence>
<evidence type="ECO:0000256" key="5">
    <source>
        <dbReference type="SAM" id="Phobius"/>
    </source>
</evidence>
<dbReference type="GO" id="GO:0016020">
    <property type="term" value="C:membrane"/>
    <property type="evidence" value="ECO:0007669"/>
    <property type="project" value="UniProtKB-SubCell"/>
</dbReference>